<protein>
    <submittedName>
        <fullName evidence="2">Uncharacterized protein</fullName>
    </submittedName>
</protein>
<organism evidence="2">
    <name type="scientific">Anguilla anguilla</name>
    <name type="common">European freshwater eel</name>
    <name type="synonym">Muraena anguilla</name>
    <dbReference type="NCBI Taxonomy" id="7936"/>
    <lineage>
        <taxon>Eukaryota</taxon>
        <taxon>Metazoa</taxon>
        <taxon>Chordata</taxon>
        <taxon>Craniata</taxon>
        <taxon>Vertebrata</taxon>
        <taxon>Euteleostomi</taxon>
        <taxon>Actinopterygii</taxon>
        <taxon>Neopterygii</taxon>
        <taxon>Teleostei</taxon>
        <taxon>Anguilliformes</taxon>
        <taxon>Anguillidae</taxon>
        <taxon>Anguilla</taxon>
    </lineage>
</organism>
<sequence>MKSSRGCVRTDCQTAGGVGK</sequence>
<evidence type="ECO:0000313" key="2">
    <source>
        <dbReference type="EMBL" id="JAH76500.1"/>
    </source>
</evidence>
<accession>A0A0E9VGE3</accession>
<name>A0A0E9VGE3_ANGAN</name>
<reference evidence="2" key="2">
    <citation type="journal article" date="2015" name="Fish Shellfish Immunol.">
        <title>Early steps in the European eel (Anguilla anguilla)-Vibrio vulnificus interaction in the gills: Role of the RtxA13 toxin.</title>
        <authorList>
            <person name="Callol A."/>
            <person name="Pajuelo D."/>
            <person name="Ebbesson L."/>
            <person name="Teles M."/>
            <person name="MacKenzie S."/>
            <person name="Amaro C."/>
        </authorList>
    </citation>
    <scope>NUCLEOTIDE SEQUENCE</scope>
</reference>
<proteinExistence type="predicted"/>
<feature type="region of interest" description="Disordered" evidence="1">
    <location>
        <begin position="1"/>
        <end position="20"/>
    </location>
</feature>
<dbReference type="EMBL" id="GBXM01032077">
    <property type="protein sequence ID" value="JAH76500.1"/>
    <property type="molecule type" value="Transcribed_RNA"/>
</dbReference>
<reference evidence="2" key="1">
    <citation type="submission" date="2014-11" db="EMBL/GenBank/DDBJ databases">
        <authorList>
            <person name="Amaro Gonzalez C."/>
        </authorList>
    </citation>
    <scope>NUCLEOTIDE SEQUENCE</scope>
</reference>
<evidence type="ECO:0000256" key="1">
    <source>
        <dbReference type="SAM" id="MobiDB-lite"/>
    </source>
</evidence>
<dbReference type="AlphaFoldDB" id="A0A0E9VGE3"/>